<dbReference type="RefSeq" id="WP_309795830.1">
    <property type="nucleotide sequence ID" value="NZ_JAVDPW010000006.1"/>
</dbReference>
<reference evidence="1 2" key="1">
    <citation type="submission" date="2023-07" db="EMBL/GenBank/DDBJ databases">
        <title>Sorghum-associated microbial communities from plants grown in Nebraska, USA.</title>
        <authorList>
            <person name="Schachtman D."/>
        </authorList>
    </citation>
    <scope>NUCLEOTIDE SEQUENCE [LARGE SCALE GENOMIC DNA]</scope>
    <source>
        <strain evidence="1 2">584</strain>
    </source>
</reference>
<keyword evidence="2" id="KW-1185">Reference proteome</keyword>
<organism evidence="1 2">
    <name type="scientific">Inquilinus ginsengisoli</name>
    <dbReference type="NCBI Taxonomy" id="363840"/>
    <lineage>
        <taxon>Bacteria</taxon>
        <taxon>Pseudomonadati</taxon>
        <taxon>Pseudomonadota</taxon>
        <taxon>Alphaproteobacteria</taxon>
        <taxon>Rhodospirillales</taxon>
        <taxon>Rhodospirillaceae</taxon>
        <taxon>Inquilinus</taxon>
    </lineage>
</organism>
<proteinExistence type="predicted"/>
<comment type="caution">
    <text evidence="1">The sequence shown here is derived from an EMBL/GenBank/DDBJ whole genome shotgun (WGS) entry which is preliminary data.</text>
</comment>
<name>A0ABU1JQS4_9PROT</name>
<evidence type="ECO:0000313" key="2">
    <source>
        <dbReference type="Proteomes" id="UP001262410"/>
    </source>
</evidence>
<sequence>MTTFDRPSRRSVLLAWLVLAAFALPAAARPMQFSLQGPAVDCASCTWILAEGEIDSGTPDRFQEFLARTPDAPRLVRLNSLGGFIAFAMRLGQMMREGGFDTTVGRAKLRNPDGSITTQLSDCYSACTIAFLGGIRRSVTSGVFGIHRPMIRRWRATDPAFDREQTETSLEIWNVYIGIYALRMGASADFASRTFADPAMRRLSHDDLARLKIVTGPVSKPAAAKPGPG</sequence>
<dbReference type="InterPro" id="IPR029045">
    <property type="entry name" value="ClpP/crotonase-like_dom_sf"/>
</dbReference>
<gene>
    <name evidence="1" type="ORF">E9232_003497</name>
</gene>
<dbReference type="EMBL" id="JAVDPW010000006">
    <property type="protein sequence ID" value="MDR6290971.1"/>
    <property type="molecule type" value="Genomic_DNA"/>
</dbReference>
<dbReference type="SUPFAM" id="SSF52096">
    <property type="entry name" value="ClpP/crotonase"/>
    <property type="match status" value="1"/>
</dbReference>
<protein>
    <submittedName>
        <fullName evidence="1">Uncharacterized protein</fullName>
    </submittedName>
</protein>
<dbReference type="Proteomes" id="UP001262410">
    <property type="component" value="Unassembled WGS sequence"/>
</dbReference>
<dbReference type="Gene3D" id="3.90.226.10">
    <property type="entry name" value="2-enoyl-CoA Hydratase, Chain A, domain 1"/>
    <property type="match status" value="1"/>
</dbReference>
<accession>A0ABU1JQS4</accession>
<evidence type="ECO:0000313" key="1">
    <source>
        <dbReference type="EMBL" id="MDR6290971.1"/>
    </source>
</evidence>